<evidence type="ECO:0000313" key="1">
    <source>
        <dbReference type="EMBL" id="ESL02940.1"/>
    </source>
</evidence>
<gene>
    <name evidence="1" type="ORF">GCWU0000282_001811</name>
</gene>
<evidence type="ECO:0000313" key="2">
    <source>
        <dbReference type="Proteomes" id="UP000018227"/>
    </source>
</evidence>
<dbReference type="HOGENOM" id="CLU_626669_0_0_9"/>
<dbReference type="eggNOG" id="ENOG502Z7NY">
    <property type="taxonomic scope" value="Bacteria"/>
</dbReference>
<accession>V2Z7M6</accession>
<dbReference type="STRING" id="592026.GCWU0000282_001811"/>
<dbReference type="OrthoDB" id="1727081at2"/>
<dbReference type="EMBL" id="ACIL03000013">
    <property type="protein sequence ID" value="ESL02940.1"/>
    <property type="molecule type" value="Genomic_DNA"/>
</dbReference>
<name>V2Z7M6_9FIRM</name>
<keyword evidence="2" id="KW-1185">Reference proteome</keyword>
<dbReference type="RefSeq" id="WP_023354682.1">
    <property type="nucleotide sequence ID" value="NZ_KI535368.1"/>
</dbReference>
<reference evidence="1 2" key="1">
    <citation type="submission" date="2013-06" db="EMBL/GenBank/DDBJ databases">
        <authorList>
            <person name="Weinstock G."/>
            <person name="Sodergren E."/>
            <person name="Clifton S."/>
            <person name="Fulton L."/>
            <person name="Fulton B."/>
            <person name="Courtney L."/>
            <person name="Fronick C."/>
            <person name="Harrison M."/>
            <person name="Strong C."/>
            <person name="Farmer C."/>
            <person name="Delahaunty K."/>
            <person name="Markovic C."/>
            <person name="Hall O."/>
            <person name="Minx P."/>
            <person name="Tomlinson C."/>
            <person name="Mitreva M."/>
            <person name="Nelson J."/>
            <person name="Hou S."/>
            <person name="Wollam A."/>
            <person name="Pepin K.H."/>
            <person name="Johnson M."/>
            <person name="Bhonagiri V."/>
            <person name="Nash W.E."/>
            <person name="Warren W."/>
            <person name="Chinwalla A."/>
            <person name="Mardis E.R."/>
            <person name="Wilson R.K."/>
        </authorList>
    </citation>
    <scope>NUCLEOTIDE SEQUENCE [LARGE SCALE GENOMIC DNA]</scope>
    <source>
        <strain evidence="1 2">ATCC 51271</strain>
    </source>
</reference>
<sequence length="462" mass="52833">MSKRTNAMLDIKKGKNLERSLSAFAEELSAVYGSSAILNLSMNYANYFVNSKEKETDRSFAGLGDKINALIKSTIVEGNVSKKSIEEIESIREEVKARVDAATAFLSAFENFNYVLSRKLPNKEYDGKEFDTDDESRKILAYIFEDDDNILINSKIQRVISELPIRYTKGKFFDIIESSVDRYAGAEKKALKAFAYMVRQAGMIYDLDNMQKLYPELADEFEYFKNFEFDKATKKQILTESVKLNSTIARCSELTDDGILVMEVVNDLYAVLINWDSINKEDAELETEMITFTNESFANEDRSLEEFEAKVVEIFTKLEGKLEAVYEDLMSYEGTLFDVQSRFVKEASEYGYKDKYDDLYKCSILKQGSLFADLNDLEDTGLTETADLDKLKDTLKSEFDRIFNEVDRSVRRGIMAQVIGSIPVYFENRTEVMDYIRSSLASCNSREELVGTIHAVTEIICE</sequence>
<protein>
    <submittedName>
        <fullName evidence="1">Uncharacterized protein</fullName>
    </submittedName>
</protein>
<dbReference type="AlphaFoldDB" id="V2Z7M6"/>
<proteinExistence type="predicted"/>
<comment type="caution">
    <text evidence="1">The sequence shown here is derived from an EMBL/GenBank/DDBJ whole genome shotgun (WGS) entry which is preliminary data.</text>
</comment>
<dbReference type="Proteomes" id="UP000018227">
    <property type="component" value="Unassembled WGS sequence"/>
</dbReference>
<organism evidence="1 2">
    <name type="scientific">Catonella morbi ATCC 51271</name>
    <dbReference type="NCBI Taxonomy" id="592026"/>
    <lineage>
        <taxon>Bacteria</taxon>
        <taxon>Bacillati</taxon>
        <taxon>Bacillota</taxon>
        <taxon>Clostridia</taxon>
        <taxon>Lachnospirales</taxon>
        <taxon>Lachnospiraceae</taxon>
        <taxon>Catonella</taxon>
    </lineage>
</organism>